<comment type="similarity">
    <text evidence="2">Belongs to the ATPase A chain family.</text>
</comment>
<evidence type="ECO:0000256" key="6">
    <source>
        <dbReference type="ARBA" id="ARBA00022781"/>
    </source>
</evidence>
<keyword evidence="8" id="KW-0406">Ion transport</keyword>
<name>A0A7T1HEZ7_9NEOP</name>
<accession>A0A7T1HEZ7</accession>
<keyword evidence="7 12" id="KW-1133">Transmembrane helix</keyword>
<feature type="transmembrane region" description="Helical" evidence="12">
    <location>
        <begin position="94"/>
        <end position="111"/>
    </location>
</feature>
<dbReference type="AlphaFoldDB" id="A0A7T1HEZ7"/>
<dbReference type="Gene3D" id="1.20.120.220">
    <property type="entry name" value="ATP synthase, F0 complex, subunit A"/>
    <property type="match status" value="1"/>
</dbReference>
<dbReference type="InterPro" id="IPR035908">
    <property type="entry name" value="F0_ATP_A_sf"/>
</dbReference>
<feature type="transmembrane region" description="Helical" evidence="12">
    <location>
        <begin position="192"/>
        <end position="214"/>
    </location>
</feature>
<dbReference type="PANTHER" id="PTHR11410">
    <property type="entry name" value="ATP SYNTHASE SUBUNIT A"/>
    <property type="match status" value="1"/>
</dbReference>
<keyword evidence="10" id="KW-0066">ATP synthesis</keyword>
<evidence type="ECO:0000256" key="12">
    <source>
        <dbReference type="SAM" id="Phobius"/>
    </source>
</evidence>
<dbReference type="PANTHER" id="PTHR11410:SF0">
    <property type="entry name" value="ATP SYNTHASE SUBUNIT A"/>
    <property type="match status" value="1"/>
</dbReference>
<gene>
    <name evidence="13" type="primary">atp6</name>
</gene>
<evidence type="ECO:0000313" key="13">
    <source>
        <dbReference type="EMBL" id="QPN54221.1"/>
    </source>
</evidence>
<evidence type="ECO:0000256" key="1">
    <source>
        <dbReference type="ARBA" id="ARBA00004141"/>
    </source>
</evidence>
<feature type="transmembrane region" description="Helical" evidence="12">
    <location>
        <begin position="158"/>
        <end position="180"/>
    </location>
</feature>
<dbReference type="EMBL" id="MW199168">
    <property type="protein sequence ID" value="QPN54221.1"/>
    <property type="molecule type" value="Genomic_DNA"/>
</dbReference>
<evidence type="ECO:0000256" key="11">
    <source>
        <dbReference type="RuleBase" id="RU004450"/>
    </source>
</evidence>
<feature type="transmembrane region" description="Helical" evidence="12">
    <location>
        <begin position="123"/>
        <end position="146"/>
    </location>
</feature>
<evidence type="ECO:0000256" key="3">
    <source>
        <dbReference type="ARBA" id="ARBA00022448"/>
    </source>
</evidence>
<dbReference type="InterPro" id="IPR045083">
    <property type="entry name" value="ATP_synth_F0_asu_bact/mt"/>
</dbReference>
<proteinExistence type="inferred from homology"/>
<comment type="subcellular location">
    <subcellularLocation>
        <location evidence="1">Membrane</location>
        <topology evidence="1">Multi-pass membrane protein</topology>
    </subcellularLocation>
    <subcellularLocation>
        <location evidence="11">Mitochondrion inner membrane</location>
        <topology evidence="11">Multi-pass membrane protein</topology>
    </subcellularLocation>
</comment>
<dbReference type="PROSITE" id="PS00449">
    <property type="entry name" value="ATPASE_A"/>
    <property type="match status" value="1"/>
</dbReference>
<protein>
    <recommendedName>
        <fullName evidence="11">ATP synthase subunit a</fullName>
    </recommendedName>
</protein>
<dbReference type="InterPro" id="IPR000568">
    <property type="entry name" value="ATP_synth_F0_asu"/>
</dbReference>
<geneLocation type="mitochondrion" evidence="13"/>
<dbReference type="Pfam" id="PF00119">
    <property type="entry name" value="ATP-synt_A"/>
    <property type="match status" value="1"/>
</dbReference>
<feature type="transmembrane region" description="Helical" evidence="12">
    <location>
        <begin position="69"/>
        <end position="88"/>
    </location>
</feature>
<feature type="transmembrane region" description="Helical" evidence="12">
    <location>
        <begin position="24"/>
        <end position="48"/>
    </location>
</feature>
<keyword evidence="3" id="KW-0813">Transport</keyword>
<reference evidence="13" key="1">
    <citation type="journal article" date="2020" name="Gene">
        <title>Structure, gene order, and nucleotide composition of mitochondrial genomes in parasitic lice from Amblycera.</title>
        <authorList>
            <person name="Sweet A.D."/>
            <person name="Johnson K.P."/>
            <person name="Cao Y."/>
            <person name="de Moya R.S."/>
            <person name="Skinner R.K."/>
            <person name="Tan M."/>
            <person name="Virrueta-Herrera S."/>
            <person name="Cameron S.L."/>
        </authorList>
    </citation>
    <scope>NUCLEOTIDE SEQUENCE</scope>
    <source>
        <strain evidence="13">Htspi</strain>
    </source>
</reference>
<dbReference type="PRINTS" id="PR00123">
    <property type="entry name" value="ATPASEA"/>
</dbReference>
<keyword evidence="13" id="KW-0496">Mitochondrion</keyword>
<evidence type="ECO:0000256" key="2">
    <source>
        <dbReference type="ARBA" id="ARBA00006810"/>
    </source>
</evidence>
<evidence type="ECO:0000256" key="10">
    <source>
        <dbReference type="ARBA" id="ARBA00023310"/>
    </source>
</evidence>
<dbReference type="SUPFAM" id="SSF81336">
    <property type="entry name" value="F1F0 ATP synthase subunit A"/>
    <property type="match status" value="1"/>
</dbReference>
<evidence type="ECO:0000256" key="9">
    <source>
        <dbReference type="ARBA" id="ARBA00023136"/>
    </source>
</evidence>
<keyword evidence="5 12" id="KW-0812">Transmembrane</keyword>
<dbReference type="GO" id="GO:0045259">
    <property type="term" value="C:proton-transporting ATP synthase complex"/>
    <property type="evidence" value="ECO:0007669"/>
    <property type="project" value="UniProtKB-KW"/>
</dbReference>
<evidence type="ECO:0000256" key="5">
    <source>
        <dbReference type="ARBA" id="ARBA00022692"/>
    </source>
</evidence>
<dbReference type="NCBIfam" id="TIGR01131">
    <property type="entry name" value="ATP_synt_6_or_A"/>
    <property type="match status" value="1"/>
</dbReference>
<keyword evidence="9 12" id="KW-0472">Membrane</keyword>
<dbReference type="InterPro" id="IPR023011">
    <property type="entry name" value="ATP_synth_F0_asu_AS"/>
</dbReference>
<dbReference type="CDD" id="cd00310">
    <property type="entry name" value="ATP-synt_Fo_a_6"/>
    <property type="match status" value="1"/>
</dbReference>
<dbReference type="GO" id="GO:0005743">
    <property type="term" value="C:mitochondrial inner membrane"/>
    <property type="evidence" value="ECO:0007669"/>
    <property type="project" value="UniProtKB-SubCell"/>
</dbReference>
<keyword evidence="4" id="KW-0138">CF(0)</keyword>
<evidence type="ECO:0000256" key="4">
    <source>
        <dbReference type="ARBA" id="ARBA00022547"/>
    </source>
</evidence>
<evidence type="ECO:0000256" key="8">
    <source>
        <dbReference type="ARBA" id="ARBA00023065"/>
    </source>
</evidence>
<evidence type="ECO:0000256" key="7">
    <source>
        <dbReference type="ARBA" id="ARBA00022989"/>
    </source>
</evidence>
<keyword evidence="6" id="KW-0375">Hydrogen ion transport</keyword>
<organism evidence="13">
    <name type="scientific">Heterodoxus spiniger</name>
    <dbReference type="NCBI Taxonomy" id="762516"/>
    <lineage>
        <taxon>Eukaryota</taxon>
        <taxon>Metazoa</taxon>
        <taxon>Ecdysozoa</taxon>
        <taxon>Arthropoda</taxon>
        <taxon>Hexapoda</taxon>
        <taxon>Insecta</taxon>
        <taxon>Pterygota</taxon>
        <taxon>Neoptera</taxon>
        <taxon>Paraneoptera</taxon>
        <taxon>Psocodea</taxon>
        <taxon>Troctomorpha</taxon>
        <taxon>Phthiraptera</taxon>
        <taxon>Amblycera</taxon>
        <taxon>Boopidae</taxon>
        <taxon>Heterodoxus</taxon>
    </lineage>
</organism>
<sequence>MLMSLLSIFDPCSSILNVFNFNWMVMSLCLLIPLNSFWKIPSVLLTFFDYMKNMMKNMFTNKVNFQISSIFFLILVFNILGIFCFTFSVTSHLIINLSLGFSIWVGTLLYSSTYKLNDFLAHLTPMGCPMVLVPFMVVIEFISMMIRPITLSLRLMANMLAGHMILLLISTGVSLMYSLFIPSGMLLLLGFYLFEIGVAIIQAYVFSILLSLYWEEVLE</sequence>
<dbReference type="GO" id="GO:0046933">
    <property type="term" value="F:proton-transporting ATP synthase activity, rotational mechanism"/>
    <property type="evidence" value="ECO:0007669"/>
    <property type="project" value="TreeGrafter"/>
</dbReference>